<feature type="transmembrane region" description="Helical" evidence="1">
    <location>
        <begin position="207"/>
        <end position="228"/>
    </location>
</feature>
<protein>
    <submittedName>
        <fullName evidence="2">Uncharacterized protein</fullName>
    </submittedName>
</protein>
<feature type="transmembrane region" description="Helical" evidence="1">
    <location>
        <begin position="33"/>
        <end position="55"/>
    </location>
</feature>
<sequence>MLLIAAVFSSFLVPSAIVLFVFSTPALRRRPHFILNLCAIALGLTQGSIFIYVTIMELQLNAPSPTLISVITALCIVGPICVQTILFLRVLAVYPPHQQSVLVRYGVYGPAVAMKLARVVNAAYLLYIVQRGNGAKTIAGQSAAVWGSPFAKSELSLQLLDDVYVSTLFLLKIHTGVRFSGKQLRRHSSDPQVAFSQGSYGARLQTLFWIALSNFVFPVIFDVAQLVLIFRNPNYVEGSYVIIVNSYVSILGVLFSTIWASGATQLRVGDASSAECGCGYGYSIRPPGHTTSYSASLSATASHLPLPPKPVRPNAHTGSSLIVPPEVKVRFGSRSDLETVSGEAEYSSSEEGRFVASPRIELAARHPYATAVSVPTQHSQ</sequence>
<dbReference type="AlphaFoldDB" id="A0A2G8RXZ5"/>
<keyword evidence="1" id="KW-1133">Transmembrane helix</keyword>
<evidence type="ECO:0000313" key="2">
    <source>
        <dbReference type="EMBL" id="PIL26386.1"/>
    </source>
</evidence>
<reference evidence="2 3" key="1">
    <citation type="journal article" date="2015" name="Sci. Rep.">
        <title>Chromosome-level genome map provides insights into diverse defense mechanisms in the medicinal fungus Ganoderma sinense.</title>
        <authorList>
            <person name="Zhu Y."/>
            <person name="Xu J."/>
            <person name="Sun C."/>
            <person name="Zhou S."/>
            <person name="Xu H."/>
            <person name="Nelson D.R."/>
            <person name="Qian J."/>
            <person name="Song J."/>
            <person name="Luo H."/>
            <person name="Xiang L."/>
            <person name="Li Y."/>
            <person name="Xu Z."/>
            <person name="Ji A."/>
            <person name="Wang L."/>
            <person name="Lu S."/>
            <person name="Hayward A."/>
            <person name="Sun W."/>
            <person name="Li X."/>
            <person name="Schwartz D.C."/>
            <person name="Wang Y."/>
            <person name="Chen S."/>
        </authorList>
    </citation>
    <scope>NUCLEOTIDE SEQUENCE [LARGE SCALE GENOMIC DNA]</scope>
    <source>
        <strain evidence="2 3">ZZ0214-1</strain>
    </source>
</reference>
<feature type="transmembrane region" description="Helical" evidence="1">
    <location>
        <begin position="67"/>
        <end position="88"/>
    </location>
</feature>
<dbReference type="EMBL" id="AYKW01000045">
    <property type="protein sequence ID" value="PIL26386.1"/>
    <property type="molecule type" value="Genomic_DNA"/>
</dbReference>
<organism evidence="2 3">
    <name type="scientific">Ganoderma sinense ZZ0214-1</name>
    <dbReference type="NCBI Taxonomy" id="1077348"/>
    <lineage>
        <taxon>Eukaryota</taxon>
        <taxon>Fungi</taxon>
        <taxon>Dikarya</taxon>
        <taxon>Basidiomycota</taxon>
        <taxon>Agaricomycotina</taxon>
        <taxon>Agaricomycetes</taxon>
        <taxon>Polyporales</taxon>
        <taxon>Polyporaceae</taxon>
        <taxon>Ganoderma</taxon>
    </lineage>
</organism>
<name>A0A2G8RXZ5_9APHY</name>
<keyword evidence="1" id="KW-0812">Transmembrane</keyword>
<dbReference type="OrthoDB" id="2548432at2759"/>
<comment type="caution">
    <text evidence="2">The sequence shown here is derived from an EMBL/GenBank/DDBJ whole genome shotgun (WGS) entry which is preliminary data.</text>
</comment>
<accession>A0A2G8RXZ5</accession>
<evidence type="ECO:0000256" key="1">
    <source>
        <dbReference type="SAM" id="Phobius"/>
    </source>
</evidence>
<evidence type="ECO:0000313" key="3">
    <source>
        <dbReference type="Proteomes" id="UP000230002"/>
    </source>
</evidence>
<feature type="transmembrane region" description="Helical" evidence="1">
    <location>
        <begin position="240"/>
        <end position="260"/>
    </location>
</feature>
<keyword evidence="1" id="KW-0472">Membrane</keyword>
<keyword evidence="3" id="KW-1185">Reference proteome</keyword>
<proteinExistence type="predicted"/>
<gene>
    <name evidence="2" type="ORF">GSI_12143</name>
</gene>
<dbReference type="Proteomes" id="UP000230002">
    <property type="component" value="Unassembled WGS sequence"/>
</dbReference>